<dbReference type="InterPro" id="IPR023614">
    <property type="entry name" value="Porin_dom_sf"/>
</dbReference>
<keyword evidence="1" id="KW-0732">Signal</keyword>
<feature type="signal peptide" evidence="1">
    <location>
        <begin position="1"/>
        <end position="20"/>
    </location>
</feature>
<dbReference type="RefSeq" id="WP_253444852.1">
    <property type="nucleotide sequence ID" value="NZ_JALJYF010000001.1"/>
</dbReference>
<protein>
    <recommendedName>
        <fullName evidence="2">Alginate export domain-containing protein</fullName>
    </recommendedName>
</protein>
<comment type="caution">
    <text evidence="3">The sequence shown here is derived from an EMBL/GenBank/DDBJ whole genome shotgun (WGS) entry which is preliminary data.</text>
</comment>
<dbReference type="Gene3D" id="2.40.160.10">
    <property type="entry name" value="Porin"/>
    <property type="match status" value="1"/>
</dbReference>
<feature type="chain" id="PRO_5047214804" description="Alginate export domain-containing protein" evidence="1">
    <location>
        <begin position="21"/>
        <end position="468"/>
    </location>
</feature>
<evidence type="ECO:0000256" key="1">
    <source>
        <dbReference type="SAM" id="SignalP"/>
    </source>
</evidence>
<organism evidence="3 4">
    <name type="scientific">Natronospira proteinivora</name>
    <dbReference type="NCBI Taxonomy" id="1807133"/>
    <lineage>
        <taxon>Bacteria</taxon>
        <taxon>Pseudomonadati</taxon>
        <taxon>Pseudomonadota</taxon>
        <taxon>Gammaproteobacteria</taxon>
        <taxon>Natronospirales</taxon>
        <taxon>Natronospiraceae</taxon>
        <taxon>Natronospira</taxon>
    </lineage>
</organism>
<dbReference type="EMBL" id="JALJYF010000001">
    <property type="protein sequence ID" value="MCP1726486.1"/>
    <property type="molecule type" value="Genomic_DNA"/>
</dbReference>
<dbReference type="Proteomes" id="UP001523550">
    <property type="component" value="Unassembled WGS sequence"/>
</dbReference>
<sequence>MPIRFAFALLGVTLFLNGCAGTFQCDEDRVEPYMEVDRGSELDPGDLDFQPDPRGRFDIPGEERVDRARANPCLAQSPRIVDPPTPEEREVREAQAFADLRVRVETLSQDGFDLGSTANTMRLRLGGTTPRVAGFDAGIAFQTNQVLDDIRYADSTGAQPNRPVIRDPADTGVSEGWGRYVTAGDGFEVKVGRQALRHDNQRFVGSSSFRQLEQTYNAAAFRFGTGETWQLDAQHLSQGITPLGPNNPDRSLGKMDVGATLLDFSRQIGDSQLGLYAHHVDFDDQRVSHQNLGLRLHGRLPWTERFDYRLELAEQSDLRGTGPEDGLGYYHLKLGQSLDDWRWYAGQERLEGDGELGYQTPLGSTHEFNGWVDRFLTIPSLGLVDNYAGVVVSRWGWDFESRMHQFRVENGSGGYGEELGIRAGRSLGDNLRVDIGYSRYFGEDNDAHGYEDLRGDSRRSWISLGAEF</sequence>
<evidence type="ECO:0000259" key="2">
    <source>
        <dbReference type="Pfam" id="PF13372"/>
    </source>
</evidence>
<proteinExistence type="predicted"/>
<feature type="domain" description="Alginate export" evidence="2">
    <location>
        <begin position="162"/>
        <end position="327"/>
    </location>
</feature>
<gene>
    <name evidence="3" type="ORF">J2T60_000451</name>
</gene>
<reference evidence="3 4" key="1">
    <citation type="submission" date="2022-03" db="EMBL/GenBank/DDBJ databases">
        <title>Genomic Encyclopedia of Type Strains, Phase III (KMG-III): the genomes of soil and plant-associated and newly described type strains.</title>
        <authorList>
            <person name="Whitman W."/>
        </authorList>
    </citation>
    <scope>NUCLEOTIDE SEQUENCE [LARGE SCALE GENOMIC DNA]</scope>
    <source>
        <strain evidence="3 4">BSker1</strain>
    </source>
</reference>
<evidence type="ECO:0000313" key="4">
    <source>
        <dbReference type="Proteomes" id="UP001523550"/>
    </source>
</evidence>
<evidence type="ECO:0000313" key="3">
    <source>
        <dbReference type="EMBL" id="MCP1726486.1"/>
    </source>
</evidence>
<keyword evidence="4" id="KW-1185">Reference proteome</keyword>
<dbReference type="InterPro" id="IPR025388">
    <property type="entry name" value="Alginate_export_dom"/>
</dbReference>
<name>A0ABT1G598_9GAMM</name>
<accession>A0ABT1G598</accession>
<dbReference type="Pfam" id="PF13372">
    <property type="entry name" value="Alginate_exp"/>
    <property type="match status" value="1"/>
</dbReference>